<protein>
    <submittedName>
        <fullName evidence="4">Uncharacterized protein</fullName>
    </submittedName>
</protein>
<dbReference type="InterPro" id="IPR051631">
    <property type="entry name" value="Ankyrin-KH/SAM_domain"/>
</dbReference>
<comment type="caution">
    <text evidence="4">The sequence shown here is derived from an EMBL/GenBank/DDBJ whole genome shotgun (WGS) entry which is preliminary data.</text>
</comment>
<evidence type="ECO:0000256" key="1">
    <source>
        <dbReference type="ARBA" id="ARBA00022737"/>
    </source>
</evidence>
<name>A0AAW1UIE3_9CUCU</name>
<proteinExistence type="predicted"/>
<sequence>MLIKLIMRENKRDDMAAWAQDEEPEVTIIEKPLMIDKATDTYDINYFKFSPCKCRIYDSEDSILRHSTDFSQKCQCERHGTKTFLDAAFTGNFDLLQICLDHDVNVHAFDHFGDTALHMVSGRGDFTMLKFLLNLEPPLNINAQNGEGLTPLSLAVIGSHNKCVKLLLEKGANPNIGDKNGKSPLAFSVADGNTYLSKLLLHQGANVNTEDSFGNTPLVTALIDKPLIEMLHVLLSSGANPAFKNNRLTPFLEAVLDCTTYEKLEAIKILVNHGTNVNVVDGRSHRNCLHLAAINGFLPLAEYLVNSGANLEQLDTSRRNPHQVAFEHNNNDVGDFFLKAMCLKRVFYKKAMIRKYGKKRKFTLVEIFTT</sequence>
<evidence type="ECO:0000313" key="5">
    <source>
        <dbReference type="Proteomes" id="UP001431783"/>
    </source>
</evidence>
<feature type="repeat" description="ANK" evidence="3">
    <location>
        <begin position="147"/>
        <end position="179"/>
    </location>
</feature>
<dbReference type="PROSITE" id="PS50088">
    <property type="entry name" value="ANK_REPEAT"/>
    <property type="match status" value="3"/>
</dbReference>
<dbReference type="InterPro" id="IPR002110">
    <property type="entry name" value="Ankyrin_rpt"/>
</dbReference>
<evidence type="ECO:0000256" key="2">
    <source>
        <dbReference type="ARBA" id="ARBA00023043"/>
    </source>
</evidence>
<dbReference type="InterPro" id="IPR036770">
    <property type="entry name" value="Ankyrin_rpt-contain_sf"/>
</dbReference>
<reference evidence="4 5" key="1">
    <citation type="submission" date="2023-03" db="EMBL/GenBank/DDBJ databases">
        <title>Genome insight into feeding habits of ladybird beetles.</title>
        <authorList>
            <person name="Li H.-S."/>
            <person name="Huang Y.-H."/>
            <person name="Pang H."/>
        </authorList>
    </citation>
    <scope>NUCLEOTIDE SEQUENCE [LARGE SCALE GENOMIC DNA]</scope>
    <source>
        <strain evidence="4">SYSU_2023b</strain>
        <tissue evidence="4">Whole body</tissue>
    </source>
</reference>
<dbReference type="SUPFAM" id="SSF48403">
    <property type="entry name" value="Ankyrin repeat"/>
    <property type="match status" value="1"/>
</dbReference>
<dbReference type="Proteomes" id="UP001431783">
    <property type="component" value="Unassembled WGS sequence"/>
</dbReference>
<evidence type="ECO:0000256" key="3">
    <source>
        <dbReference type="PROSITE-ProRule" id="PRU00023"/>
    </source>
</evidence>
<feature type="repeat" description="ANK" evidence="3">
    <location>
        <begin position="180"/>
        <end position="212"/>
    </location>
</feature>
<gene>
    <name evidence="4" type="ORF">WA026_001548</name>
</gene>
<dbReference type="Gene3D" id="1.25.40.20">
    <property type="entry name" value="Ankyrin repeat-containing domain"/>
    <property type="match status" value="2"/>
</dbReference>
<feature type="repeat" description="ANK" evidence="3">
    <location>
        <begin position="284"/>
        <end position="316"/>
    </location>
</feature>
<organism evidence="4 5">
    <name type="scientific">Henosepilachna vigintioctopunctata</name>
    <dbReference type="NCBI Taxonomy" id="420089"/>
    <lineage>
        <taxon>Eukaryota</taxon>
        <taxon>Metazoa</taxon>
        <taxon>Ecdysozoa</taxon>
        <taxon>Arthropoda</taxon>
        <taxon>Hexapoda</taxon>
        <taxon>Insecta</taxon>
        <taxon>Pterygota</taxon>
        <taxon>Neoptera</taxon>
        <taxon>Endopterygota</taxon>
        <taxon>Coleoptera</taxon>
        <taxon>Polyphaga</taxon>
        <taxon>Cucujiformia</taxon>
        <taxon>Coccinelloidea</taxon>
        <taxon>Coccinellidae</taxon>
        <taxon>Epilachninae</taxon>
        <taxon>Epilachnini</taxon>
        <taxon>Henosepilachna</taxon>
    </lineage>
</organism>
<dbReference type="PANTHER" id="PTHR23206:SF7">
    <property type="entry name" value="PROTEIN KINASE DOMAIN-CONTAINING PROTEIN"/>
    <property type="match status" value="1"/>
</dbReference>
<dbReference type="Pfam" id="PF12796">
    <property type="entry name" value="Ank_2"/>
    <property type="match status" value="2"/>
</dbReference>
<keyword evidence="2 3" id="KW-0040">ANK repeat</keyword>
<dbReference type="EMBL" id="JARQZJ010000091">
    <property type="protein sequence ID" value="KAK9883376.1"/>
    <property type="molecule type" value="Genomic_DNA"/>
</dbReference>
<keyword evidence="5" id="KW-1185">Reference proteome</keyword>
<evidence type="ECO:0000313" key="4">
    <source>
        <dbReference type="EMBL" id="KAK9883376.1"/>
    </source>
</evidence>
<keyword evidence="1" id="KW-0677">Repeat</keyword>
<dbReference type="PANTHER" id="PTHR23206">
    <property type="entry name" value="MASK PROTEIN"/>
    <property type="match status" value="1"/>
</dbReference>
<dbReference type="SMART" id="SM00248">
    <property type="entry name" value="ANK"/>
    <property type="match status" value="7"/>
</dbReference>
<dbReference type="PROSITE" id="PS50297">
    <property type="entry name" value="ANK_REP_REGION"/>
    <property type="match status" value="3"/>
</dbReference>
<accession>A0AAW1UIE3</accession>
<dbReference type="AlphaFoldDB" id="A0AAW1UIE3"/>